<sequence>MTSVFLITIGKFKSNGSHYQTWRVKSKTRRKRADRSTLMDSRARCESPALPLGGGKLVVFVVNLNVGDYHSVVFCRRPRIGLRGRMNRFPRGPTRKFSPTSQSVDACQTNFTKGVGMAGQRTQQSKKSYPYPLSAS</sequence>
<evidence type="ECO:0000256" key="1">
    <source>
        <dbReference type="SAM" id="MobiDB-lite"/>
    </source>
</evidence>
<dbReference type="KEGG" id="clup:CLUP02_06370"/>
<dbReference type="GeneID" id="73340380"/>
<dbReference type="Proteomes" id="UP000830671">
    <property type="component" value="Chromosome 3"/>
</dbReference>
<accession>A0A9Q8WFN1</accession>
<evidence type="ECO:0000313" key="2">
    <source>
        <dbReference type="EMBL" id="UQC80885.1"/>
    </source>
</evidence>
<keyword evidence="3" id="KW-1185">Reference proteome</keyword>
<name>A0A9Q8WFN1_9PEZI</name>
<organism evidence="2 3">
    <name type="scientific">Colletotrichum lupini</name>
    <dbReference type="NCBI Taxonomy" id="145971"/>
    <lineage>
        <taxon>Eukaryota</taxon>
        <taxon>Fungi</taxon>
        <taxon>Dikarya</taxon>
        <taxon>Ascomycota</taxon>
        <taxon>Pezizomycotina</taxon>
        <taxon>Sordariomycetes</taxon>
        <taxon>Hypocreomycetidae</taxon>
        <taxon>Glomerellales</taxon>
        <taxon>Glomerellaceae</taxon>
        <taxon>Colletotrichum</taxon>
        <taxon>Colletotrichum acutatum species complex</taxon>
    </lineage>
</organism>
<reference evidence="2" key="1">
    <citation type="journal article" date="2021" name="Mol. Plant Microbe Interact.">
        <title>Complete Genome Sequence of the Plant-Pathogenic Fungus Colletotrichum lupini.</title>
        <authorList>
            <person name="Baroncelli R."/>
            <person name="Pensec F."/>
            <person name="Da Lio D."/>
            <person name="Boufleur T."/>
            <person name="Vicente I."/>
            <person name="Sarrocco S."/>
            <person name="Picot A."/>
            <person name="Baraldi E."/>
            <person name="Sukno S."/>
            <person name="Thon M."/>
            <person name="Le Floch G."/>
        </authorList>
    </citation>
    <scope>NUCLEOTIDE SEQUENCE</scope>
    <source>
        <strain evidence="2">IMI 504893</strain>
    </source>
</reference>
<dbReference type="AlphaFoldDB" id="A0A9Q8WFN1"/>
<evidence type="ECO:0000313" key="3">
    <source>
        <dbReference type="Proteomes" id="UP000830671"/>
    </source>
</evidence>
<protein>
    <submittedName>
        <fullName evidence="2">Uncharacterized protein</fullName>
    </submittedName>
</protein>
<proteinExistence type="predicted"/>
<dbReference type="RefSeq" id="XP_049142513.1">
    <property type="nucleotide sequence ID" value="XM_049285370.1"/>
</dbReference>
<feature type="region of interest" description="Disordered" evidence="1">
    <location>
        <begin position="117"/>
        <end position="136"/>
    </location>
</feature>
<gene>
    <name evidence="2" type="ORF">CLUP02_06370</name>
</gene>
<dbReference type="EMBL" id="CP019475">
    <property type="protein sequence ID" value="UQC80885.1"/>
    <property type="molecule type" value="Genomic_DNA"/>
</dbReference>